<evidence type="ECO:0000313" key="2">
    <source>
        <dbReference type="EMBL" id="GAA3917526.1"/>
    </source>
</evidence>
<dbReference type="Proteomes" id="UP001501727">
    <property type="component" value="Unassembled WGS sequence"/>
</dbReference>
<dbReference type="EMBL" id="BAAAZU010000004">
    <property type="protein sequence ID" value="GAA3917526.1"/>
    <property type="molecule type" value="Genomic_DNA"/>
</dbReference>
<proteinExistence type="predicted"/>
<keyword evidence="3" id="KW-1185">Reference proteome</keyword>
<feature type="compositionally biased region" description="Pro residues" evidence="1">
    <location>
        <begin position="20"/>
        <end position="29"/>
    </location>
</feature>
<sequence>MSTILDSIRQSAQTVMQAVAPPPPPPPRQSPEEIQAKVDASTSDPKQRELLTRGYTQAQEKGDGALWKQTDDLATLYHDREVLQLSRSLGANDAAPDGWHKASAAELKQYGITSSQLHPQGSGFNAELFIPDPAVYGKDAQPVLAFEGTDFGDVQDVNADVAQAMGNPEEYYERAMSLATTVSEHSDGNVIYSGHSLGGGLATAAAQVTGGQGIVSNPAGVHSDTTSRFLSERGLTPPADADAGITTYAVDGDLLTTLQRDTQGLTSRNADALATDLNLGVAIYNHYTGNSLPTNASGDQLRDLPDAAGTVVTLDATNKDGSARPDVIPLEDILADINSTADKLSLPGVAAEKTGGFFGKLGDIVDGATDWLGDRLADADKYLPGDVLKNMGGGIKTVGDVVDNIGEFARASGKSIEEVNRDLAVVIAAGKQGLSGDVRDTFGEMIDRHSFGVLDASLGTEVGSREDALEAELG</sequence>
<feature type="region of interest" description="Disordered" evidence="1">
    <location>
        <begin position="1"/>
        <end position="47"/>
    </location>
</feature>
<dbReference type="RefSeq" id="WP_344758720.1">
    <property type="nucleotide sequence ID" value="NZ_BAAAZU010000004.1"/>
</dbReference>
<evidence type="ECO:0008006" key="4">
    <source>
        <dbReference type="Google" id="ProtNLM"/>
    </source>
</evidence>
<dbReference type="Gene3D" id="3.40.50.1820">
    <property type="entry name" value="alpha/beta hydrolase"/>
    <property type="match status" value="1"/>
</dbReference>
<comment type="caution">
    <text evidence="2">The sequence shown here is derived from an EMBL/GenBank/DDBJ whole genome shotgun (WGS) entry which is preliminary data.</text>
</comment>
<reference evidence="3" key="1">
    <citation type="journal article" date="2019" name="Int. J. Syst. Evol. Microbiol.">
        <title>The Global Catalogue of Microorganisms (GCM) 10K type strain sequencing project: providing services to taxonomists for standard genome sequencing and annotation.</title>
        <authorList>
            <consortium name="The Broad Institute Genomics Platform"/>
            <consortium name="The Broad Institute Genome Sequencing Center for Infectious Disease"/>
            <person name="Wu L."/>
            <person name="Ma J."/>
        </authorList>
    </citation>
    <scope>NUCLEOTIDE SEQUENCE [LARGE SCALE GENOMIC DNA]</scope>
    <source>
        <strain evidence="3">JCM 16916</strain>
    </source>
</reference>
<dbReference type="InterPro" id="IPR029058">
    <property type="entry name" value="AB_hydrolase_fold"/>
</dbReference>
<feature type="compositionally biased region" description="Polar residues" evidence="1">
    <location>
        <begin position="1"/>
        <end position="16"/>
    </location>
</feature>
<organism evidence="2 3">
    <name type="scientific">Luteimonas lutimaris</name>
    <dbReference type="NCBI Taxonomy" id="698645"/>
    <lineage>
        <taxon>Bacteria</taxon>
        <taxon>Pseudomonadati</taxon>
        <taxon>Pseudomonadota</taxon>
        <taxon>Gammaproteobacteria</taxon>
        <taxon>Lysobacterales</taxon>
        <taxon>Lysobacteraceae</taxon>
        <taxon>Luteimonas</taxon>
    </lineage>
</organism>
<name>A0ABP7M8G7_9GAMM</name>
<accession>A0ABP7M8G7</accession>
<evidence type="ECO:0000313" key="3">
    <source>
        <dbReference type="Proteomes" id="UP001501727"/>
    </source>
</evidence>
<gene>
    <name evidence="2" type="ORF">GCM10022229_08610</name>
</gene>
<protein>
    <recommendedName>
        <fullName evidence="4">DUF2974 domain-containing protein</fullName>
    </recommendedName>
</protein>
<evidence type="ECO:0000256" key="1">
    <source>
        <dbReference type="SAM" id="MobiDB-lite"/>
    </source>
</evidence>
<dbReference type="SUPFAM" id="SSF53474">
    <property type="entry name" value="alpha/beta-Hydrolases"/>
    <property type="match status" value="1"/>
</dbReference>
<dbReference type="Pfam" id="PF26363">
    <property type="entry name" value="Phospholipase-like"/>
    <property type="match status" value="1"/>
</dbReference>